<evidence type="ECO:0000256" key="7">
    <source>
        <dbReference type="RuleBase" id="RU363032"/>
    </source>
</evidence>
<feature type="domain" description="ABC transmembrane type-1" evidence="8">
    <location>
        <begin position="1"/>
        <end position="189"/>
    </location>
</feature>
<protein>
    <submittedName>
        <fullName evidence="9">ABC transporter permease</fullName>
    </submittedName>
</protein>
<feature type="transmembrane region" description="Helical" evidence="7">
    <location>
        <begin position="69"/>
        <end position="87"/>
    </location>
</feature>
<evidence type="ECO:0000256" key="1">
    <source>
        <dbReference type="ARBA" id="ARBA00004651"/>
    </source>
</evidence>
<keyword evidence="3" id="KW-1003">Cell membrane</keyword>
<dbReference type="InterPro" id="IPR051322">
    <property type="entry name" value="AA_ABC_Transporter_Permease"/>
</dbReference>
<dbReference type="Pfam" id="PF00528">
    <property type="entry name" value="BPD_transp_1"/>
    <property type="match status" value="1"/>
</dbReference>
<comment type="caution">
    <text evidence="9">The sequence shown here is derived from an EMBL/GenBank/DDBJ whole genome shotgun (WGS) entry which is preliminary data.</text>
</comment>
<dbReference type="CDD" id="cd06261">
    <property type="entry name" value="TM_PBP2"/>
    <property type="match status" value="1"/>
</dbReference>
<dbReference type="SUPFAM" id="SSF161098">
    <property type="entry name" value="MetI-like"/>
    <property type="match status" value="1"/>
</dbReference>
<dbReference type="PANTHER" id="PTHR30450:SF14">
    <property type="entry name" value="TRANSPORTER, PERMEASE PROTEIN, PUTATIVE-RELATED"/>
    <property type="match status" value="1"/>
</dbReference>
<dbReference type="Gene3D" id="1.10.3720.10">
    <property type="entry name" value="MetI-like"/>
    <property type="match status" value="1"/>
</dbReference>
<gene>
    <name evidence="9" type="ORF">JK635_21950</name>
</gene>
<dbReference type="EMBL" id="JAESWB010000365">
    <property type="protein sequence ID" value="MBL4954826.1"/>
    <property type="molecule type" value="Genomic_DNA"/>
</dbReference>
<keyword evidence="2 7" id="KW-0813">Transport</keyword>
<comment type="subcellular location">
    <subcellularLocation>
        <location evidence="1 7">Cell membrane</location>
        <topology evidence="1 7">Multi-pass membrane protein</topology>
    </subcellularLocation>
</comment>
<dbReference type="Proteomes" id="UP000623967">
    <property type="component" value="Unassembled WGS sequence"/>
</dbReference>
<sequence length="199" mass="21098">MVSVSLLIGTLIGVPLGILLVMTRPNGIKPSRIFFTILNGIINILRSIPFIILLVAITPLTRLIAGQTYGSTAAIVPLVVYIAPFIARLVENSVLEVGPGIIELAKSLGATSFQTIRYFLLPEALGSLVLTMTTATIGLIGATAMAGTIGGGGVGSLAITYGYERFNTYVIILTVIILIIIVQIIQSIGNRLAKKLRHE</sequence>
<dbReference type="PANTHER" id="PTHR30450">
    <property type="entry name" value="ABC TRANSPORTER PERMEASE"/>
    <property type="match status" value="1"/>
</dbReference>
<keyword evidence="4 7" id="KW-0812">Transmembrane</keyword>
<evidence type="ECO:0000256" key="3">
    <source>
        <dbReference type="ARBA" id="ARBA00022475"/>
    </source>
</evidence>
<evidence type="ECO:0000313" key="9">
    <source>
        <dbReference type="EMBL" id="MBL4954826.1"/>
    </source>
</evidence>
<keyword evidence="5 7" id="KW-1133">Transmembrane helix</keyword>
<reference evidence="9 10" key="1">
    <citation type="submission" date="2021-01" db="EMBL/GenBank/DDBJ databases">
        <title>Genome public.</title>
        <authorList>
            <person name="Liu C."/>
            <person name="Sun Q."/>
        </authorList>
    </citation>
    <scope>NUCLEOTIDE SEQUENCE [LARGE SCALE GENOMIC DNA]</scope>
    <source>
        <strain evidence="9 10">YIM B02564</strain>
    </source>
</reference>
<feature type="transmembrane region" description="Helical" evidence="7">
    <location>
        <begin position="166"/>
        <end position="185"/>
    </location>
</feature>
<dbReference type="RefSeq" id="WP_202656086.1">
    <property type="nucleotide sequence ID" value="NZ_JAESWB010000365.1"/>
</dbReference>
<organism evidence="9 10">
    <name type="scientific">Neobacillus paridis</name>
    <dbReference type="NCBI Taxonomy" id="2803862"/>
    <lineage>
        <taxon>Bacteria</taxon>
        <taxon>Bacillati</taxon>
        <taxon>Bacillota</taxon>
        <taxon>Bacilli</taxon>
        <taxon>Bacillales</taxon>
        <taxon>Bacillaceae</taxon>
        <taxon>Neobacillus</taxon>
    </lineage>
</organism>
<feature type="transmembrane region" description="Helical" evidence="7">
    <location>
        <begin position="34"/>
        <end position="57"/>
    </location>
</feature>
<accession>A0ABS1TU37</accession>
<keyword evidence="6 7" id="KW-0472">Membrane</keyword>
<evidence type="ECO:0000256" key="2">
    <source>
        <dbReference type="ARBA" id="ARBA00022448"/>
    </source>
</evidence>
<comment type="similarity">
    <text evidence="7">Belongs to the binding-protein-dependent transport system permease family.</text>
</comment>
<evidence type="ECO:0000313" key="10">
    <source>
        <dbReference type="Proteomes" id="UP000623967"/>
    </source>
</evidence>
<evidence type="ECO:0000256" key="4">
    <source>
        <dbReference type="ARBA" id="ARBA00022692"/>
    </source>
</evidence>
<evidence type="ECO:0000259" key="8">
    <source>
        <dbReference type="PROSITE" id="PS50928"/>
    </source>
</evidence>
<dbReference type="PROSITE" id="PS50928">
    <property type="entry name" value="ABC_TM1"/>
    <property type="match status" value="1"/>
</dbReference>
<name>A0ABS1TU37_9BACI</name>
<dbReference type="InterPro" id="IPR035906">
    <property type="entry name" value="MetI-like_sf"/>
</dbReference>
<feature type="transmembrane region" description="Helical" evidence="7">
    <location>
        <begin position="6"/>
        <end position="22"/>
    </location>
</feature>
<evidence type="ECO:0000256" key="6">
    <source>
        <dbReference type="ARBA" id="ARBA00023136"/>
    </source>
</evidence>
<dbReference type="InterPro" id="IPR000515">
    <property type="entry name" value="MetI-like"/>
</dbReference>
<evidence type="ECO:0000256" key="5">
    <source>
        <dbReference type="ARBA" id="ARBA00022989"/>
    </source>
</evidence>
<proteinExistence type="inferred from homology"/>
<keyword evidence="10" id="KW-1185">Reference proteome</keyword>